<organism evidence="5 6">
    <name type="scientific">Aspergillus novofumigatus (strain IBT 16806)</name>
    <dbReference type="NCBI Taxonomy" id="1392255"/>
    <lineage>
        <taxon>Eukaryota</taxon>
        <taxon>Fungi</taxon>
        <taxon>Dikarya</taxon>
        <taxon>Ascomycota</taxon>
        <taxon>Pezizomycotina</taxon>
        <taxon>Eurotiomycetes</taxon>
        <taxon>Eurotiomycetidae</taxon>
        <taxon>Eurotiales</taxon>
        <taxon>Aspergillaceae</taxon>
        <taxon>Aspergillus</taxon>
        <taxon>Aspergillus subgen. Fumigati</taxon>
    </lineage>
</organism>
<dbReference type="RefSeq" id="XP_024678526.1">
    <property type="nucleotide sequence ID" value="XM_024831330.1"/>
</dbReference>
<evidence type="ECO:0000313" key="6">
    <source>
        <dbReference type="Proteomes" id="UP000234474"/>
    </source>
</evidence>
<proteinExistence type="inferred from homology"/>
<dbReference type="InterPro" id="IPR002935">
    <property type="entry name" value="SAM_O-MeTrfase"/>
</dbReference>
<comment type="caution">
    <text evidence="5">The sequence shown here is derived from an EMBL/GenBank/DDBJ whole genome shotgun (WGS) entry which is preliminary data.</text>
</comment>
<evidence type="ECO:0000256" key="1">
    <source>
        <dbReference type="ARBA" id="ARBA00022603"/>
    </source>
</evidence>
<dbReference type="GO" id="GO:0008757">
    <property type="term" value="F:S-adenosylmethionine-dependent methyltransferase activity"/>
    <property type="evidence" value="ECO:0007669"/>
    <property type="project" value="TreeGrafter"/>
</dbReference>
<dbReference type="OMA" id="PYDMIFI"/>
<dbReference type="InterPro" id="IPR029063">
    <property type="entry name" value="SAM-dependent_MTases_sf"/>
</dbReference>
<evidence type="ECO:0000313" key="5">
    <source>
        <dbReference type="EMBL" id="PKX89931.1"/>
    </source>
</evidence>
<dbReference type="AlphaFoldDB" id="A0A2I1BX95"/>
<dbReference type="PANTHER" id="PTHR10509:SF14">
    <property type="entry name" value="CAFFEOYL-COA O-METHYLTRANSFERASE 3-RELATED"/>
    <property type="match status" value="1"/>
</dbReference>
<evidence type="ECO:0000256" key="2">
    <source>
        <dbReference type="ARBA" id="ARBA00022679"/>
    </source>
</evidence>
<dbReference type="GeneID" id="36538667"/>
<sequence>MYESIIPFPDQTASTVDKYCCSHSTGLPPLFAEHAAWTVEKFETSYMMCCPLQAQMCIFLASDRRARRVLEIGTFTGYSALAWKEGMKAVGGEVWACEAGPRAIAASKEAFAKYDPEGKIHLVEGPALQTLREINAAPFDIIYVDARKAEYIEYVEIILERHLLAENGIILADDTIHLGLVADRSPTNPHSAREDIEYSLQHADNVHKFNEWVVKHPRLDVLLLPIFNGVTMIKIKT</sequence>
<protein>
    <submittedName>
        <fullName evidence="5">S-adenosyl-L-methionine-dependent methyltransferase</fullName>
    </submittedName>
</protein>
<dbReference type="PROSITE" id="PS51682">
    <property type="entry name" value="SAM_OMT_I"/>
    <property type="match status" value="1"/>
</dbReference>
<dbReference type="CDD" id="cd02440">
    <property type="entry name" value="AdoMet_MTases"/>
    <property type="match status" value="1"/>
</dbReference>
<dbReference type="Gene3D" id="3.40.50.150">
    <property type="entry name" value="Vaccinia Virus protein VP39"/>
    <property type="match status" value="1"/>
</dbReference>
<dbReference type="VEuPathDB" id="FungiDB:P174DRAFT_506802"/>
<dbReference type="InterPro" id="IPR050362">
    <property type="entry name" value="Cation-dep_OMT"/>
</dbReference>
<dbReference type="Proteomes" id="UP000234474">
    <property type="component" value="Unassembled WGS sequence"/>
</dbReference>
<dbReference type="STRING" id="1392255.A0A2I1BX95"/>
<keyword evidence="2 5" id="KW-0808">Transferase</keyword>
<keyword evidence="3" id="KW-0949">S-adenosyl-L-methionine</keyword>
<keyword evidence="6" id="KW-1185">Reference proteome</keyword>
<accession>A0A2I1BX95</accession>
<dbReference type="SUPFAM" id="SSF53335">
    <property type="entry name" value="S-adenosyl-L-methionine-dependent methyltransferases"/>
    <property type="match status" value="1"/>
</dbReference>
<dbReference type="PANTHER" id="PTHR10509">
    <property type="entry name" value="O-METHYLTRANSFERASE-RELATED"/>
    <property type="match status" value="1"/>
</dbReference>
<comment type="similarity">
    <text evidence="4">Belongs to the class I-like SAM-binding methyltransferase superfamily. Cation-dependent O-methyltransferase family.</text>
</comment>
<dbReference type="Pfam" id="PF01596">
    <property type="entry name" value="Methyltransf_3"/>
    <property type="match status" value="1"/>
</dbReference>
<evidence type="ECO:0000256" key="3">
    <source>
        <dbReference type="ARBA" id="ARBA00022691"/>
    </source>
</evidence>
<dbReference type="OrthoDB" id="10251242at2759"/>
<evidence type="ECO:0000256" key="4">
    <source>
        <dbReference type="ARBA" id="ARBA00023453"/>
    </source>
</evidence>
<keyword evidence="1 5" id="KW-0489">Methyltransferase</keyword>
<reference evidence="6" key="1">
    <citation type="journal article" date="2018" name="Proc. Natl. Acad. Sci. U.S.A.">
        <title>Linking secondary metabolites to gene clusters through genome sequencing of six diverse Aspergillus species.</title>
        <authorList>
            <person name="Kaerboelling I."/>
            <person name="Vesth T.C."/>
            <person name="Frisvad J.C."/>
            <person name="Nybo J.L."/>
            <person name="Theobald S."/>
            <person name="Kuo A."/>
            <person name="Bowyer P."/>
            <person name="Matsuda Y."/>
            <person name="Mondo S."/>
            <person name="Lyhne E.K."/>
            <person name="Kogle M.E."/>
            <person name="Clum A."/>
            <person name="Lipzen A."/>
            <person name="Salamov A."/>
            <person name="Ngan C.Y."/>
            <person name="Daum C."/>
            <person name="Chiniquy J."/>
            <person name="Barry K."/>
            <person name="LaButti K."/>
            <person name="Haridas S."/>
            <person name="Simmons B.A."/>
            <person name="Magnuson J.K."/>
            <person name="Mortensen U.H."/>
            <person name="Larsen T.O."/>
            <person name="Grigoriev I.V."/>
            <person name="Baker S.E."/>
            <person name="Andersen M.R."/>
        </authorList>
    </citation>
    <scope>NUCLEOTIDE SEQUENCE [LARGE SCALE GENOMIC DNA]</scope>
    <source>
        <strain evidence="6">IBT 16806</strain>
    </source>
</reference>
<dbReference type="GO" id="GO:0008171">
    <property type="term" value="F:O-methyltransferase activity"/>
    <property type="evidence" value="ECO:0007669"/>
    <property type="project" value="InterPro"/>
</dbReference>
<dbReference type="EMBL" id="MSZS01000008">
    <property type="protein sequence ID" value="PKX89931.1"/>
    <property type="molecule type" value="Genomic_DNA"/>
</dbReference>
<name>A0A2I1BX95_ASPN1</name>
<gene>
    <name evidence="5" type="ORF">P174DRAFT_506802</name>
</gene>
<dbReference type="GO" id="GO:0032259">
    <property type="term" value="P:methylation"/>
    <property type="evidence" value="ECO:0007669"/>
    <property type="project" value="UniProtKB-KW"/>
</dbReference>